<evidence type="ECO:0000256" key="6">
    <source>
        <dbReference type="SAM" id="MobiDB-lite"/>
    </source>
</evidence>
<protein>
    <submittedName>
        <fullName evidence="10">RDD family protein</fullName>
    </submittedName>
</protein>
<feature type="domain" description="RDD" evidence="8">
    <location>
        <begin position="203"/>
        <end position="335"/>
    </location>
</feature>
<name>A0A4V1N4K3_9CELL</name>
<feature type="transmembrane region" description="Helical" evidence="7">
    <location>
        <begin position="258"/>
        <end position="277"/>
    </location>
</feature>
<evidence type="ECO:0000259" key="8">
    <source>
        <dbReference type="Pfam" id="PF06271"/>
    </source>
</evidence>
<dbReference type="STRING" id="1713.GCA_000718325_03230"/>
<dbReference type="OrthoDB" id="9793824at2"/>
<dbReference type="PANTHER" id="PTHR36115">
    <property type="entry name" value="PROLINE-RICH ANTIGEN HOMOLOG-RELATED"/>
    <property type="match status" value="1"/>
</dbReference>
<accession>A0A4V1N4K3</accession>
<evidence type="ECO:0000313" key="11">
    <source>
        <dbReference type="Proteomes" id="UP000289805"/>
    </source>
</evidence>
<organism evidence="10 11">
    <name type="scientific">Oerskovia turbata</name>
    <dbReference type="NCBI Taxonomy" id="1713"/>
    <lineage>
        <taxon>Bacteria</taxon>
        <taxon>Bacillati</taxon>
        <taxon>Actinomycetota</taxon>
        <taxon>Actinomycetes</taxon>
        <taxon>Micrococcales</taxon>
        <taxon>Cellulomonadaceae</taxon>
        <taxon>Oerskovia</taxon>
    </lineage>
</organism>
<evidence type="ECO:0000256" key="4">
    <source>
        <dbReference type="ARBA" id="ARBA00022989"/>
    </source>
</evidence>
<gene>
    <name evidence="9" type="ORF">EQW73_16805</name>
    <name evidence="10" type="ORF">EQW78_14240</name>
</gene>
<sequence length="540" mass="57000">MDRDPRHRARRAAPCGPHGAGPPRPGSDRVPRRAQEEPRRDRPGVGVGLPGRPAGVGRLRHRLHRVHPCAGRRRTLPGSHDARGGRPGAGVARPCVRQGTEGLHPGRTPRPVLRPAALRADRPVDVSAGPRPPSSEQAPLDRPDQGRQLTSRQAQQVRRQAGDIRPVIWDPRPMGDTATAPNVPHHDSYTLPALDDPPLLGPYASWLRRAGAFVLDNSILAALMFVVVGPGVAPSALPGLDNNGSTGTAFEGVTWSESAWMIGAVLTMVLLQAYTGATPGKRAAGIVVVNRDSGRPVGFLTTVLRWLAHFLDALCFVGYLRPLWDEQHRTFADSLLSTVVVRSVAPAPHALLAPFVRQERRGSKVVTAAATVLCVAGLLYAYGPTTTTGGNYVSSVACTTWEHEDRPDPARLSEASFGTTVPGTISRLGVTHPYPTDGAEPSEITLVWDGDLPAGSEVSLEAVLTGPDDARLEYSTPLGTAGTDGTDGTAGDGFGAAPTSPGTITLFADDLRDVGAGWSWTAQLRVDGVATPACGGDVPH</sequence>
<keyword evidence="4 7" id="KW-1133">Transmembrane helix</keyword>
<reference evidence="11 12" key="1">
    <citation type="submission" date="2019-01" db="EMBL/GenBank/DDBJ databases">
        <title>Oerskovia turbata Genome sequencing and assembly.</title>
        <authorList>
            <person name="Dou T."/>
        </authorList>
    </citation>
    <scope>NUCLEOTIDE SEQUENCE [LARGE SCALE GENOMIC DNA]</scope>
    <source>
        <strain evidence="10 11">JCM12123</strain>
        <strain evidence="9 12">JCM3160</strain>
    </source>
</reference>
<dbReference type="PANTHER" id="PTHR36115:SF6">
    <property type="entry name" value="PROLINE-RICH ANTIGEN HOMOLOG"/>
    <property type="match status" value="1"/>
</dbReference>
<evidence type="ECO:0000256" key="5">
    <source>
        <dbReference type="ARBA" id="ARBA00023136"/>
    </source>
</evidence>
<dbReference type="Proteomes" id="UP000290517">
    <property type="component" value="Unassembled WGS sequence"/>
</dbReference>
<dbReference type="Proteomes" id="UP000289805">
    <property type="component" value="Unassembled WGS sequence"/>
</dbReference>
<keyword evidence="2" id="KW-1003">Cell membrane</keyword>
<dbReference type="EMBL" id="SDJQ01000018">
    <property type="protein sequence ID" value="RXR32466.1"/>
    <property type="molecule type" value="Genomic_DNA"/>
</dbReference>
<dbReference type="InterPro" id="IPR051791">
    <property type="entry name" value="Pra-immunoreactive"/>
</dbReference>
<evidence type="ECO:0000256" key="3">
    <source>
        <dbReference type="ARBA" id="ARBA00022692"/>
    </source>
</evidence>
<comment type="subcellular location">
    <subcellularLocation>
        <location evidence="1">Cell membrane</location>
        <topology evidence="1">Multi-pass membrane protein</topology>
    </subcellularLocation>
</comment>
<evidence type="ECO:0000256" key="2">
    <source>
        <dbReference type="ARBA" id="ARBA00022475"/>
    </source>
</evidence>
<dbReference type="InterPro" id="IPR010432">
    <property type="entry name" value="RDD"/>
</dbReference>
<evidence type="ECO:0000313" key="9">
    <source>
        <dbReference type="EMBL" id="RXR22401.1"/>
    </source>
</evidence>
<evidence type="ECO:0000256" key="1">
    <source>
        <dbReference type="ARBA" id="ARBA00004651"/>
    </source>
</evidence>
<keyword evidence="3 7" id="KW-0812">Transmembrane</keyword>
<feature type="region of interest" description="Disordered" evidence="6">
    <location>
        <begin position="478"/>
        <end position="497"/>
    </location>
</feature>
<evidence type="ECO:0000313" key="10">
    <source>
        <dbReference type="EMBL" id="RXR32466.1"/>
    </source>
</evidence>
<proteinExistence type="predicted"/>
<evidence type="ECO:0000313" key="12">
    <source>
        <dbReference type="Proteomes" id="UP000290517"/>
    </source>
</evidence>
<feature type="region of interest" description="Disordered" evidence="6">
    <location>
        <begin position="1"/>
        <end position="183"/>
    </location>
</feature>
<feature type="compositionally biased region" description="Basic residues" evidence="6">
    <location>
        <begin position="58"/>
        <end position="75"/>
    </location>
</feature>
<dbReference type="AlphaFoldDB" id="A0A4V1N4K3"/>
<dbReference type="EMBL" id="SDJR01000013">
    <property type="protein sequence ID" value="RXR22401.1"/>
    <property type="molecule type" value="Genomic_DNA"/>
</dbReference>
<evidence type="ECO:0000256" key="7">
    <source>
        <dbReference type="SAM" id="Phobius"/>
    </source>
</evidence>
<comment type="caution">
    <text evidence="10">The sequence shown here is derived from an EMBL/GenBank/DDBJ whole genome shotgun (WGS) entry which is preliminary data.</text>
</comment>
<feature type="transmembrane region" description="Helical" evidence="7">
    <location>
        <begin position="365"/>
        <end position="383"/>
    </location>
</feature>
<feature type="compositionally biased region" description="Polar residues" evidence="6">
    <location>
        <begin position="147"/>
        <end position="158"/>
    </location>
</feature>
<feature type="compositionally biased region" description="Basic and acidic residues" evidence="6">
    <location>
        <begin position="26"/>
        <end position="43"/>
    </location>
</feature>
<keyword evidence="12" id="KW-1185">Reference proteome</keyword>
<feature type="compositionally biased region" description="Basic residues" evidence="6">
    <location>
        <begin position="1"/>
        <end position="11"/>
    </location>
</feature>
<keyword evidence="5 7" id="KW-0472">Membrane</keyword>
<feature type="transmembrane region" description="Helical" evidence="7">
    <location>
        <begin position="218"/>
        <end position="238"/>
    </location>
</feature>
<dbReference type="Pfam" id="PF06271">
    <property type="entry name" value="RDD"/>
    <property type="match status" value="1"/>
</dbReference>
<dbReference type="GO" id="GO:0005886">
    <property type="term" value="C:plasma membrane"/>
    <property type="evidence" value="ECO:0007669"/>
    <property type="project" value="UniProtKB-SubCell"/>
</dbReference>